<sequence>MLSLNLLDMWVAKWWMKNHQIHDSPSCSSNIDSPSCSSNIASQSAYISSSDLSCNGASSPELVELESSGYVDCDVADKKSPNSCWLG</sequence>
<reference evidence="1 2" key="2">
    <citation type="journal article" date="2022" name="Mol. Ecol. Resour.">
        <title>The genomes of chicory, endive, great burdock and yacon provide insights into Asteraceae paleo-polyploidization history and plant inulin production.</title>
        <authorList>
            <person name="Fan W."/>
            <person name="Wang S."/>
            <person name="Wang H."/>
            <person name="Wang A."/>
            <person name="Jiang F."/>
            <person name="Liu H."/>
            <person name="Zhao H."/>
            <person name="Xu D."/>
            <person name="Zhang Y."/>
        </authorList>
    </citation>
    <scope>NUCLEOTIDE SEQUENCE [LARGE SCALE GENOMIC DNA]</scope>
    <source>
        <strain evidence="2">cv. Punajuju</strain>
        <tissue evidence="1">Leaves</tissue>
    </source>
</reference>
<organism evidence="1 2">
    <name type="scientific">Cichorium intybus</name>
    <name type="common">Chicory</name>
    <dbReference type="NCBI Taxonomy" id="13427"/>
    <lineage>
        <taxon>Eukaryota</taxon>
        <taxon>Viridiplantae</taxon>
        <taxon>Streptophyta</taxon>
        <taxon>Embryophyta</taxon>
        <taxon>Tracheophyta</taxon>
        <taxon>Spermatophyta</taxon>
        <taxon>Magnoliopsida</taxon>
        <taxon>eudicotyledons</taxon>
        <taxon>Gunneridae</taxon>
        <taxon>Pentapetalae</taxon>
        <taxon>asterids</taxon>
        <taxon>campanulids</taxon>
        <taxon>Asterales</taxon>
        <taxon>Asteraceae</taxon>
        <taxon>Cichorioideae</taxon>
        <taxon>Cichorieae</taxon>
        <taxon>Cichoriinae</taxon>
        <taxon>Cichorium</taxon>
    </lineage>
</organism>
<evidence type="ECO:0000313" key="1">
    <source>
        <dbReference type="EMBL" id="KAI3792197.1"/>
    </source>
</evidence>
<gene>
    <name evidence="1" type="ORF">L2E82_06070</name>
</gene>
<dbReference type="Proteomes" id="UP001055811">
    <property type="component" value="Linkage Group LG01"/>
</dbReference>
<dbReference type="EMBL" id="CM042009">
    <property type="protein sequence ID" value="KAI3792197.1"/>
    <property type="molecule type" value="Genomic_DNA"/>
</dbReference>
<proteinExistence type="predicted"/>
<name>A0ACB9H9H2_CICIN</name>
<evidence type="ECO:0000313" key="2">
    <source>
        <dbReference type="Proteomes" id="UP001055811"/>
    </source>
</evidence>
<keyword evidence="2" id="KW-1185">Reference proteome</keyword>
<comment type="caution">
    <text evidence="1">The sequence shown here is derived from an EMBL/GenBank/DDBJ whole genome shotgun (WGS) entry which is preliminary data.</text>
</comment>
<reference evidence="2" key="1">
    <citation type="journal article" date="2022" name="Mol. Ecol. Resour.">
        <title>The genomes of chicory, endive, great burdock and yacon provide insights into Asteraceae palaeo-polyploidization history and plant inulin production.</title>
        <authorList>
            <person name="Fan W."/>
            <person name="Wang S."/>
            <person name="Wang H."/>
            <person name="Wang A."/>
            <person name="Jiang F."/>
            <person name="Liu H."/>
            <person name="Zhao H."/>
            <person name="Xu D."/>
            <person name="Zhang Y."/>
        </authorList>
    </citation>
    <scope>NUCLEOTIDE SEQUENCE [LARGE SCALE GENOMIC DNA]</scope>
    <source>
        <strain evidence="2">cv. Punajuju</strain>
    </source>
</reference>
<protein>
    <submittedName>
        <fullName evidence="1">Uncharacterized protein</fullName>
    </submittedName>
</protein>
<accession>A0ACB9H9H2</accession>